<dbReference type="Pfam" id="PF13472">
    <property type="entry name" value="Lipase_GDSL_2"/>
    <property type="match status" value="1"/>
</dbReference>
<evidence type="ECO:0000313" key="3">
    <source>
        <dbReference type="EMBL" id="QAA31250.1"/>
    </source>
</evidence>
<dbReference type="AlphaFoldDB" id="A0A3R5U491"/>
<gene>
    <name evidence="3" type="ORF">C1I91_06090</name>
</gene>
<proteinExistence type="predicted"/>
<dbReference type="SUPFAM" id="SSF52266">
    <property type="entry name" value="SGNH hydrolase"/>
    <property type="match status" value="1"/>
</dbReference>
<name>A0A3R5U491_9CLOT</name>
<reference evidence="3 4" key="1">
    <citation type="submission" date="2018-01" db="EMBL/GenBank/DDBJ databases">
        <title>Genome Sequencing and Assembly of Anaerobacter polyendosporus strain CT4.</title>
        <authorList>
            <person name="Tachaapaikoon C."/>
            <person name="Sutheeworapong S."/>
            <person name="Jenjaroenpun P."/>
            <person name="Wongsurawat T."/>
            <person name="Nookeaw I."/>
            <person name="Cheawchanlertfa P."/>
            <person name="Kosugi A."/>
            <person name="Cheevadhanarak S."/>
            <person name="Ratanakhanokchai K."/>
        </authorList>
    </citation>
    <scope>NUCLEOTIDE SEQUENCE [LARGE SCALE GENOMIC DNA]</scope>
    <source>
        <strain evidence="3 4">CT4</strain>
    </source>
</reference>
<keyword evidence="4" id="KW-1185">Reference proteome</keyword>
<dbReference type="InterPro" id="IPR013830">
    <property type="entry name" value="SGNH_hydro"/>
</dbReference>
<evidence type="ECO:0000259" key="1">
    <source>
        <dbReference type="Pfam" id="PF10651"/>
    </source>
</evidence>
<dbReference type="Gene3D" id="2.60.40.3350">
    <property type="match status" value="1"/>
</dbReference>
<dbReference type="CDD" id="cd00229">
    <property type="entry name" value="SGNH_hydrolase"/>
    <property type="match status" value="1"/>
</dbReference>
<organism evidence="3 4">
    <name type="scientific">Clostridium manihotivorum</name>
    <dbReference type="NCBI Taxonomy" id="2320868"/>
    <lineage>
        <taxon>Bacteria</taxon>
        <taxon>Bacillati</taxon>
        <taxon>Bacillota</taxon>
        <taxon>Clostridia</taxon>
        <taxon>Eubacteriales</taxon>
        <taxon>Clostridiaceae</taxon>
        <taxon>Clostridium</taxon>
    </lineage>
</organism>
<dbReference type="EMBL" id="CP025746">
    <property type="protein sequence ID" value="QAA31250.1"/>
    <property type="molecule type" value="Genomic_DNA"/>
</dbReference>
<dbReference type="InterPro" id="IPR018913">
    <property type="entry name" value="BppU_N"/>
</dbReference>
<dbReference type="Gene3D" id="3.40.50.1110">
    <property type="entry name" value="SGNH hydrolase"/>
    <property type="match status" value="1"/>
</dbReference>
<feature type="domain" description="BppU N-terminal" evidence="1">
    <location>
        <begin position="6"/>
        <end position="140"/>
    </location>
</feature>
<protein>
    <submittedName>
        <fullName evidence="3">Uncharacterized protein</fullName>
    </submittedName>
</protein>
<dbReference type="RefSeq" id="WP_128212032.1">
    <property type="nucleotide sequence ID" value="NZ_CP025746.1"/>
</dbReference>
<dbReference type="KEGG" id="cmah:C1I91_06090"/>
<evidence type="ECO:0000259" key="2">
    <source>
        <dbReference type="Pfam" id="PF13472"/>
    </source>
</evidence>
<dbReference type="Proteomes" id="UP000286268">
    <property type="component" value="Chromosome"/>
</dbReference>
<evidence type="ECO:0000313" key="4">
    <source>
        <dbReference type="Proteomes" id="UP000286268"/>
    </source>
</evidence>
<sequence>MQDIRQINFDINREIYTRIDAKQGDANSRFIEFTLINNSRVMDLTNHSVKIYAVKPDNNLIFNNVVIEDSINGKVIAELTNQVLAIPGELACELVIYGQDNSILSSKAFNINVIASLRNDDAIESSNEFDALSSALLEVNDWDSKFQMKYDTLEEDYATDLTNVKTSVSNKAEYSYVDSKVAEVASGAPDRAFSTVSDLTTAYPNGDNKNKLVAADGCIYNWNGSAWLSTGIVYQSAGIANNSIAIKHTKFIAYSSNLFNPTDVVSGTLLSDGTLTANSNYVTSNYINVSDFIGKYFANNEQGVPTAFYDTNKNFIQYFADGRYYRNQKIPTNAVYARTTETIGNKNNFILTTSATPFTTTPTFLPYLPNKMDSGVKIGLDNLLDEVTGKLSVIDYNTKNINGLIDLDMIPPYKFNSDNFWAIQTDASVDDSSFPINLTINTVNPYPMIRGKSGTITSLQPGNYYFYIDINVISKNFDSCVMSYAVETSSDPIATITITNTGNYRVALPYTLSTTQTSTRFKCVFSNFANIIGSTKQATIQINSVQFLQVTGKHTEQYASDDMLLAIQRRGLDSTGNITSANNVKYADQSIYANKAYYLMSKWAGKKFVSFGHSNVAQNRWQPYVASYLGMTHVNCGVGGSSLGDYWDGGVEISKSPMCSDARIATLPPDADLIMILAGQNDIARKVDDSGWLDTIGHYGDTGTGTFYGAYKVMLDKIYARCPNARIILTNDIFRINQGGDGGEQRMENIRLAIEDIARKTALPLFNTYQLLGINYYTHPMYYQDGVHFNPYGGLRMANATIGFLKAIEPIFS</sequence>
<dbReference type="OrthoDB" id="1934302at2"/>
<accession>A0A3R5U491</accession>
<dbReference type="InterPro" id="IPR036514">
    <property type="entry name" value="SGNH_hydro_sf"/>
</dbReference>
<feature type="domain" description="SGNH hydrolase-type esterase" evidence="2">
    <location>
        <begin position="617"/>
        <end position="793"/>
    </location>
</feature>
<dbReference type="Pfam" id="PF10651">
    <property type="entry name" value="BppU_N"/>
    <property type="match status" value="1"/>
</dbReference>